<evidence type="ECO:0000313" key="8">
    <source>
        <dbReference type="EMBL" id="CAG9860251.1"/>
    </source>
</evidence>
<protein>
    <recommendedName>
        <fullName evidence="6">Carboxylic ester hydrolase</fullName>
        <ecNumber evidence="6">3.1.1.-</ecNumber>
    </recommendedName>
</protein>
<evidence type="ECO:0000259" key="7">
    <source>
        <dbReference type="Pfam" id="PF00135"/>
    </source>
</evidence>
<dbReference type="Proteomes" id="UP001153712">
    <property type="component" value="Chromosome 3"/>
</dbReference>
<sequence>MFWLLLLITVYLKCGFAVTVDDDLVVQLIPGKIRGHVLKSHEGKDYYGFQEIPYATPPVGKNRLQLPKEPEPWDGIKDATKNTKVCVQKNKYTINKTEDCLYLNVYSPVKPGSAERLPVLFWIHGGGLNWGSGTYNDYGPKYIMDYEIVVVAINYRLNGFGFATTNDGIIPANLGLKDTRLALEWVNKHIGLFGGNPDHVVIAGESSGSAIVGLLVLGDWNGETQLFHGAIQESGSMVGGTIQWTPKENAVTIAKRLNPSFSSNKSEDILEILKEANADELLNAVAGIKLQNVIEKSGHFSLLPLQTYMDGNIKKIPMLLGWNSEEWIKYAVNRDNKKLLKNLDDNPNLLIHDNINMSPEKRLRAGKLYKKVYTNSTFVEDFAAYIRWSSDQSFATPTGKQIELGSTLAPYYVYQFSYKGKLGGMMDEQYIVPGAGRVGHMEDLHYWWEFENNSNISDFPAEDQRMMKRFLRLWTNFVKYLNPTPTADPLLDNIIWPKSDPEKLTYLNINSTFQIQTDPRVYKFVKPIIEEFMEKPYAQFG</sequence>
<dbReference type="InterPro" id="IPR002018">
    <property type="entry name" value="CarbesteraseB"/>
</dbReference>
<dbReference type="PROSITE" id="PS00122">
    <property type="entry name" value="CARBOXYLESTERASE_B_1"/>
    <property type="match status" value="1"/>
</dbReference>
<gene>
    <name evidence="8" type="ORF">PHYEVI_LOCUS6607</name>
</gene>
<evidence type="ECO:0000256" key="3">
    <source>
        <dbReference type="ARBA" id="ARBA00022801"/>
    </source>
</evidence>
<evidence type="ECO:0000256" key="2">
    <source>
        <dbReference type="ARBA" id="ARBA00022487"/>
    </source>
</evidence>
<dbReference type="InterPro" id="IPR019819">
    <property type="entry name" value="Carboxylesterase_B_CS"/>
</dbReference>
<dbReference type="EMBL" id="OU900096">
    <property type="protein sequence ID" value="CAG9860251.1"/>
    <property type="molecule type" value="Genomic_DNA"/>
</dbReference>
<comment type="similarity">
    <text evidence="1 6">Belongs to the type-B carboxylesterase/lipase family.</text>
</comment>
<feature type="domain" description="Carboxylesterase type B" evidence="7">
    <location>
        <begin position="23"/>
        <end position="516"/>
    </location>
</feature>
<keyword evidence="3 6" id="KW-0378">Hydrolase</keyword>
<dbReference type="InterPro" id="IPR050309">
    <property type="entry name" value="Type-B_Carboxylest/Lipase"/>
</dbReference>
<dbReference type="OrthoDB" id="408631at2759"/>
<evidence type="ECO:0000256" key="1">
    <source>
        <dbReference type="ARBA" id="ARBA00005964"/>
    </source>
</evidence>
<dbReference type="Pfam" id="PF00135">
    <property type="entry name" value="COesterase"/>
    <property type="match status" value="1"/>
</dbReference>
<name>A0A9N9XPT4_PHYSR</name>
<evidence type="ECO:0000256" key="6">
    <source>
        <dbReference type="RuleBase" id="RU361235"/>
    </source>
</evidence>
<proteinExistence type="inferred from homology"/>
<reference evidence="8" key="1">
    <citation type="submission" date="2022-01" db="EMBL/GenBank/DDBJ databases">
        <authorList>
            <person name="King R."/>
        </authorList>
    </citation>
    <scope>NUCLEOTIDE SEQUENCE</scope>
</reference>
<dbReference type="SUPFAM" id="SSF53474">
    <property type="entry name" value="alpha/beta-Hydrolases"/>
    <property type="match status" value="1"/>
</dbReference>
<keyword evidence="5" id="KW-0325">Glycoprotein</keyword>
<evidence type="ECO:0000256" key="5">
    <source>
        <dbReference type="ARBA" id="ARBA00023180"/>
    </source>
</evidence>
<feature type="chain" id="PRO_5040529865" description="Carboxylic ester hydrolase" evidence="6">
    <location>
        <begin position="18"/>
        <end position="541"/>
    </location>
</feature>
<keyword evidence="6" id="KW-0732">Signal</keyword>
<evidence type="ECO:0000313" key="9">
    <source>
        <dbReference type="Proteomes" id="UP001153712"/>
    </source>
</evidence>
<keyword evidence="4" id="KW-1015">Disulfide bond</keyword>
<dbReference type="GO" id="GO:0052689">
    <property type="term" value="F:carboxylic ester hydrolase activity"/>
    <property type="evidence" value="ECO:0007669"/>
    <property type="project" value="UniProtKB-KW"/>
</dbReference>
<dbReference type="Gene3D" id="3.40.50.1820">
    <property type="entry name" value="alpha/beta hydrolase"/>
    <property type="match status" value="1"/>
</dbReference>
<organism evidence="8 9">
    <name type="scientific">Phyllotreta striolata</name>
    <name type="common">Striped flea beetle</name>
    <name type="synonym">Crioceris striolata</name>
    <dbReference type="NCBI Taxonomy" id="444603"/>
    <lineage>
        <taxon>Eukaryota</taxon>
        <taxon>Metazoa</taxon>
        <taxon>Ecdysozoa</taxon>
        <taxon>Arthropoda</taxon>
        <taxon>Hexapoda</taxon>
        <taxon>Insecta</taxon>
        <taxon>Pterygota</taxon>
        <taxon>Neoptera</taxon>
        <taxon>Endopterygota</taxon>
        <taxon>Coleoptera</taxon>
        <taxon>Polyphaga</taxon>
        <taxon>Cucujiformia</taxon>
        <taxon>Chrysomeloidea</taxon>
        <taxon>Chrysomelidae</taxon>
        <taxon>Galerucinae</taxon>
        <taxon>Alticini</taxon>
        <taxon>Phyllotreta</taxon>
    </lineage>
</organism>
<evidence type="ECO:0000256" key="4">
    <source>
        <dbReference type="ARBA" id="ARBA00023157"/>
    </source>
</evidence>
<dbReference type="EC" id="3.1.1.-" evidence="6"/>
<feature type="signal peptide" evidence="6">
    <location>
        <begin position="1"/>
        <end position="17"/>
    </location>
</feature>
<keyword evidence="9" id="KW-1185">Reference proteome</keyword>
<keyword evidence="2" id="KW-0719">Serine esterase</keyword>
<dbReference type="PROSITE" id="PS00941">
    <property type="entry name" value="CARBOXYLESTERASE_B_2"/>
    <property type="match status" value="1"/>
</dbReference>
<dbReference type="InterPro" id="IPR019826">
    <property type="entry name" value="Carboxylesterase_B_AS"/>
</dbReference>
<dbReference type="AlphaFoldDB" id="A0A9N9XPT4"/>
<dbReference type="PANTHER" id="PTHR11559">
    <property type="entry name" value="CARBOXYLESTERASE"/>
    <property type="match status" value="1"/>
</dbReference>
<dbReference type="InterPro" id="IPR029058">
    <property type="entry name" value="AB_hydrolase_fold"/>
</dbReference>
<accession>A0A9N9XPT4</accession>